<evidence type="ECO:0000256" key="5">
    <source>
        <dbReference type="ARBA" id="ARBA00012269"/>
    </source>
</evidence>
<keyword evidence="11" id="KW-0408">Iron</keyword>
<evidence type="ECO:0000256" key="2">
    <source>
        <dbReference type="ARBA" id="ARBA00002035"/>
    </source>
</evidence>
<dbReference type="OrthoDB" id="5850448at2759"/>
<dbReference type="InterPro" id="IPR011990">
    <property type="entry name" value="TPR-like_helical_dom_sf"/>
</dbReference>
<dbReference type="EC" id="1.14.11.2" evidence="5"/>
<feature type="compositionally biased region" description="Basic and acidic residues" evidence="14">
    <location>
        <begin position="294"/>
        <end position="305"/>
    </location>
</feature>
<dbReference type="Gene3D" id="2.60.120.620">
    <property type="entry name" value="q2cbj1_9rhob like domain"/>
    <property type="match status" value="6"/>
</dbReference>
<sequence length="1213" mass="139557">LKKSHTTNLIDIKNPLTHCLSNQLYRNTIMLNMIWPLTTATLLLGAITPFSRGEVFTSMANIDMLLQMGEDVSRIIDNYVEEDERRLEQLKKLSAEYKSHKVQVHGQESTDSVIVNPVESFAIVKQLADNWRYVEQLMKTNSAEKLIQNFTHHTHNSVVRPPSEEDVIGMAVGLMRIQDVYKLDTHDMAEGKIRGVLDGRKLTAYDCLEIARVAYNKQDFYHTLLWATEAWDRVQKEDEPTIDEATVLEYIAFAMFKQGNIEWAIHYTTLIKQVDPNHPRASGNLKYYQDLLDPEGKPRKIDPKKLPPPTNRRPDDLSIPERDVYEGLCRSEYPIPDKDRAKLYCYYKRNRPYLKLAPIKVEVMHWKPKIVYFRGVISDEEIAVIKQLASPLFIKNQPKLFKNLNSIHFQLKRATVHNADTGQLETASYRISKSAWLKDTEHEVVKRISDRIDMMTDLTMETAELLQIANYGIGGHYDPHFDMSTRGESDPYEEGTGNRIATVLFYTNDPYSFESLNAGNRIATVLFYISQPEAGGGTVFTSHKITVEPSKYDAAFWFNVLQGGEPDMSTRHAACPVLAGTKWVANKWIHERGQEFRRPFFSPGCLLKTPTMALLHIIIFITLMDWWCVMRSSAEVFTAMADVENLIHTEDNVVDVIEQYIESDLRRLQRLKSLAQEYRESKEKALKEGADRLYNPVNAFLFIKKLTEEWNDVELLMKSDHADIYLQNITAMRDSSLAKFPTEEDLTGAAEALLRLQDVYKLDTHELSSGRIKGAKQGLELDANGCFELGRVAYNQKDYYHVILWMQEALNRVEHENPPSVDQAEILEYLAYGMYQQGNVKRALQLTKRLQRIKPDHPRAEGNVKWYLDLLAKEGVSRVTDHDLPPIVNARPNDQALPERKDFEALCRGEYLLTEKQRSRLYCYYKRDTPFLNLAPIKVEVMHWKPKIVIFRQVISANEIAVLKTLAYPRLSRATVQNSETGELETAKYRISKRCRTLRRATVHNKETGQLEHASYRISKSAWLKEHEHPVVDRIVKRIHDMTNLNMETAEDLQIANYGLGGHYDPHFDHARIANYGIGGHYEPHFDMSTRDEVDPYEHGHGNRIATTLFYKEEVNAFKSLNTGNRIATVLFYISQPEAGGATVFITHKLAIFPVEGDAAFWFNLKPNGEGDMSTRHAACPVLAGVKWVANKWIHERGQEFYRPCGLREDDYE</sequence>
<comment type="caution">
    <text evidence="16">The sequence shown here is derived from an EMBL/GenBank/DDBJ whole genome shotgun (WGS) entry which is preliminary data.</text>
</comment>
<evidence type="ECO:0000313" key="16">
    <source>
        <dbReference type="EMBL" id="KRZ51945.1"/>
    </source>
</evidence>
<feature type="domain" description="Fe2OG dioxygenase" evidence="15">
    <location>
        <begin position="462"/>
        <end position="591"/>
    </location>
</feature>
<dbReference type="Gene3D" id="1.25.40.10">
    <property type="entry name" value="Tetratricopeptide repeat domain"/>
    <property type="match status" value="2"/>
</dbReference>
<dbReference type="GO" id="GO:0005506">
    <property type="term" value="F:iron ion binding"/>
    <property type="evidence" value="ECO:0007669"/>
    <property type="project" value="InterPro"/>
</dbReference>
<feature type="non-terminal residue" evidence="16">
    <location>
        <position position="1213"/>
    </location>
</feature>
<feature type="domain" description="Fe2OG dioxygenase" evidence="15">
    <location>
        <begin position="1067"/>
        <end position="1196"/>
    </location>
</feature>
<dbReference type="InterPro" id="IPR005123">
    <property type="entry name" value="Oxoglu/Fe-dep_dioxygenase_dom"/>
</dbReference>
<dbReference type="GO" id="GO:0031418">
    <property type="term" value="F:L-ascorbic acid binding"/>
    <property type="evidence" value="ECO:0007669"/>
    <property type="project" value="UniProtKB-KW"/>
</dbReference>
<evidence type="ECO:0000256" key="13">
    <source>
        <dbReference type="SAM" id="Coils"/>
    </source>
</evidence>
<dbReference type="Pfam" id="PF08336">
    <property type="entry name" value="P4Ha_N"/>
    <property type="match status" value="2"/>
</dbReference>
<dbReference type="PROSITE" id="PS51471">
    <property type="entry name" value="FE2OG_OXY"/>
    <property type="match status" value="2"/>
</dbReference>
<dbReference type="InterPro" id="IPR045054">
    <property type="entry name" value="P4HA-like"/>
</dbReference>
<evidence type="ECO:0000256" key="9">
    <source>
        <dbReference type="ARBA" id="ARBA00022964"/>
    </source>
</evidence>
<keyword evidence="6" id="KW-0479">Metal-binding</keyword>
<evidence type="ECO:0000256" key="7">
    <source>
        <dbReference type="ARBA" id="ARBA00022824"/>
    </source>
</evidence>
<feature type="coiled-coil region" evidence="13">
    <location>
        <begin position="661"/>
        <end position="688"/>
    </location>
</feature>
<evidence type="ECO:0000256" key="11">
    <source>
        <dbReference type="ARBA" id="ARBA00023004"/>
    </source>
</evidence>
<evidence type="ECO:0000256" key="12">
    <source>
        <dbReference type="ARBA" id="ARBA00023180"/>
    </source>
</evidence>
<dbReference type="Proteomes" id="UP000054721">
    <property type="component" value="Unassembled WGS sequence"/>
</dbReference>
<accession>A0A0V1KX97</accession>
<gene>
    <name evidence="16" type="primary">phy-2</name>
    <name evidence="16" type="ORF">T02_15543</name>
</gene>
<organism evidence="16 17">
    <name type="scientific">Trichinella nativa</name>
    <dbReference type="NCBI Taxonomy" id="6335"/>
    <lineage>
        <taxon>Eukaryota</taxon>
        <taxon>Metazoa</taxon>
        <taxon>Ecdysozoa</taxon>
        <taxon>Nematoda</taxon>
        <taxon>Enoplea</taxon>
        <taxon>Dorylaimia</taxon>
        <taxon>Trichinellida</taxon>
        <taxon>Trichinellidae</taxon>
        <taxon>Trichinella</taxon>
    </lineage>
</organism>
<dbReference type="InterPro" id="IPR059068">
    <property type="entry name" value="TPR_P4H"/>
</dbReference>
<dbReference type="FunFam" id="1.25.40.10:FF:000006">
    <property type="entry name" value="Prolyl 4-hydroxylase subunit alpha 2"/>
    <property type="match status" value="2"/>
</dbReference>
<dbReference type="InterPro" id="IPR013547">
    <property type="entry name" value="P4H_N"/>
</dbReference>
<evidence type="ECO:0000313" key="17">
    <source>
        <dbReference type="Proteomes" id="UP000054721"/>
    </source>
</evidence>
<dbReference type="InterPro" id="IPR044862">
    <property type="entry name" value="Pro_4_hyd_alph_FE2OG_OXY"/>
</dbReference>
<reference evidence="16 17" key="1">
    <citation type="submission" date="2015-05" db="EMBL/GenBank/DDBJ databases">
        <title>Evolution of Trichinella species and genotypes.</title>
        <authorList>
            <person name="Korhonen P.K."/>
            <person name="Edoardo P."/>
            <person name="Giuseppe L.R."/>
            <person name="Gasser R.B."/>
        </authorList>
    </citation>
    <scope>NUCLEOTIDE SEQUENCE [LARGE SCALE GENOMIC DNA]</scope>
    <source>
        <strain evidence="16">ISS10</strain>
    </source>
</reference>
<keyword evidence="12" id="KW-0325">Glycoprotein</keyword>
<dbReference type="Pfam" id="PF13640">
    <property type="entry name" value="2OG-FeII_Oxy_3"/>
    <property type="match status" value="2"/>
</dbReference>
<evidence type="ECO:0000259" key="15">
    <source>
        <dbReference type="PROSITE" id="PS51471"/>
    </source>
</evidence>
<dbReference type="SUPFAM" id="SSF48452">
    <property type="entry name" value="TPR-like"/>
    <property type="match status" value="2"/>
</dbReference>
<dbReference type="Gene3D" id="6.10.140.1460">
    <property type="match status" value="2"/>
</dbReference>
<evidence type="ECO:0000256" key="1">
    <source>
        <dbReference type="ARBA" id="ARBA00001961"/>
    </source>
</evidence>
<dbReference type="EMBL" id="JYDW01000208">
    <property type="protein sequence ID" value="KRZ51945.1"/>
    <property type="molecule type" value="Genomic_DNA"/>
</dbReference>
<protein>
    <recommendedName>
        <fullName evidence="5">procollagen-proline 4-dioxygenase</fullName>
        <ecNumber evidence="5">1.14.11.2</ecNumber>
    </recommendedName>
</protein>
<evidence type="ECO:0000256" key="6">
    <source>
        <dbReference type="ARBA" id="ARBA00022723"/>
    </source>
</evidence>
<evidence type="ECO:0000256" key="8">
    <source>
        <dbReference type="ARBA" id="ARBA00022896"/>
    </source>
</evidence>
<dbReference type="SMART" id="SM00702">
    <property type="entry name" value="P4Hc"/>
    <property type="match status" value="2"/>
</dbReference>
<dbReference type="PANTHER" id="PTHR10869:SF244">
    <property type="entry name" value="PROLYL 4-HYDROXYLASE SUBUNIT ALPHA-2"/>
    <property type="match status" value="1"/>
</dbReference>
<evidence type="ECO:0000256" key="4">
    <source>
        <dbReference type="ARBA" id="ARBA00006511"/>
    </source>
</evidence>
<evidence type="ECO:0000256" key="14">
    <source>
        <dbReference type="SAM" id="MobiDB-lite"/>
    </source>
</evidence>
<name>A0A0V1KX97_9BILA</name>
<keyword evidence="13" id="KW-0175">Coiled coil</keyword>
<dbReference type="PANTHER" id="PTHR10869">
    <property type="entry name" value="PROLYL 4-HYDROXYLASE ALPHA SUBUNIT"/>
    <property type="match status" value="1"/>
</dbReference>
<keyword evidence="10" id="KW-0560">Oxidoreductase</keyword>
<dbReference type="STRING" id="6335.A0A0V1KX97"/>
<proteinExistence type="inferred from homology"/>
<keyword evidence="9" id="KW-0223">Dioxygenase</keyword>
<feature type="region of interest" description="Disordered" evidence="14">
    <location>
        <begin position="293"/>
        <end position="318"/>
    </location>
</feature>
<comment type="cofactor">
    <cofactor evidence="1">
        <name>L-ascorbate</name>
        <dbReference type="ChEBI" id="CHEBI:38290"/>
    </cofactor>
</comment>
<comment type="subcellular location">
    <subcellularLocation>
        <location evidence="3">Endoplasmic reticulum lumen</location>
    </subcellularLocation>
</comment>
<dbReference type="GO" id="GO:0004656">
    <property type="term" value="F:procollagen-proline 4-dioxygenase activity"/>
    <property type="evidence" value="ECO:0007669"/>
    <property type="project" value="UniProtKB-EC"/>
</dbReference>
<dbReference type="Pfam" id="PF23558">
    <property type="entry name" value="TPR_P4H"/>
    <property type="match status" value="2"/>
</dbReference>
<evidence type="ECO:0000256" key="3">
    <source>
        <dbReference type="ARBA" id="ARBA00004319"/>
    </source>
</evidence>
<evidence type="ECO:0000256" key="10">
    <source>
        <dbReference type="ARBA" id="ARBA00023002"/>
    </source>
</evidence>
<feature type="non-terminal residue" evidence="16">
    <location>
        <position position="1"/>
    </location>
</feature>
<comment type="similarity">
    <text evidence="4">Belongs to the P4HA family.</text>
</comment>
<keyword evidence="17" id="KW-1185">Reference proteome</keyword>
<dbReference type="GO" id="GO:0005788">
    <property type="term" value="C:endoplasmic reticulum lumen"/>
    <property type="evidence" value="ECO:0007669"/>
    <property type="project" value="UniProtKB-SubCell"/>
</dbReference>
<dbReference type="InterPro" id="IPR006620">
    <property type="entry name" value="Pro_4_hyd_alph"/>
</dbReference>
<keyword evidence="7" id="KW-0256">Endoplasmic reticulum</keyword>
<dbReference type="AlphaFoldDB" id="A0A0V1KX97"/>
<comment type="function">
    <text evidence="2">Catalyzes the post-translational formation of 4-hydroxyproline in -Xaa-Pro-Gly- sequences in collagens and other proteins.</text>
</comment>
<keyword evidence="8" id="KW-0847">Vitamin C</keyword>